<dbReference type="InterPro" id="IPR011612">
    <property type="entry name" value="Urease_alpha_N_dom"/>
</dbReference>
<dbReference type="AlphaFoldDB" id="A0A7V0MYV0"/>
<protein>
    <submittedName>
        <fullName evidence="8">Dihydropyrimidinase</fullName>
        <ecNumber evidence="8">3.5.2.2</ecNumber>
    </submittedName>
</protein>
<dbReference type="GO" id="GO:0046872">
    <property type="term" value="F:metal ion binding"/>
    <property type="evidence" value="ECO:0007669"/>
    <property type="project" value="UniProtKB-KW"/>
</dbReference>
<dbReference type="FunFam" id="3.20.20.140:FF:000076">
    <property type="entry name" value="Dihydropyrimidinase like 2"/>
    <property type="match status" value="1"/>
</dbReference>
<evidence type="ECO:0000313" key="8">
    <source>
        <dbReference type="EMBL" id="HDN84599.1"/>
    </source>
</evidence>
<dbReference type="NCBIfam" id="TIGR02033">
    <property type="entry name" value="D-hydantoinase"/>
    <property type="match status" value="1"/>
</dbReference>
<evidence type="ECO:0000259" key="6">
    <source>
        <dbReference type="Pfam" id="PF00449"/>
    </source>
</evidence>
<dbReference type="InterPro" id="IPR006680">
    <property type="entry name" value="Amidohydro-rel"/>
</dbReference>
<evidence type="ECO:0000256" key="5">
    <source>
        <dbReference type="PIRSR" id="PIRSR611778-50"/>
    </source>
</evidence>
<dbReference type="Pfam" id="PF00449">
    <property type="entry name" value="Urease_alpha"/>
    <property type="match status" value="1"/>
</dbReference>
<comment type="similarity">
    <text evidence="2">Belongs to the metallo-dependent hydrolases superfamily. Hydantoinase/dihydropyrimidinase family.</text>
</comment>
<feature type="domain" description="Urease alpha-subunit N-terminal" evidence="6">
    <location>
        <begin position="8"/>
        <end position="50"/>
    </location>
</feature>
<sequence>MYKKVKLIEVENMELVIKNGKIVTATDIYNADIGIENGKITEIGKELRGDKTIDAKGMIVFPGGIDIHTHLDMPFMGAFSSDDFKTGTIAAAFGGTTSLVDFSIQSKGNSLSNAIETWRKKAEGKAVIDYGFHVAVTDATDSVINEIPKMVEEGITSLKLFLAYKGSLMIDDGGFFRVLQKAKESGALVMVHAENGDVVDILIKKLLDEGKTDPIYHWESRPDKAEGEASGRAIALAEMADAPLYIVHLTCKEALDKVRAARDKGLPIYAETCPQYLLLDKERYKEPNFGGAKYVMSPPLRMENDRKELWSGLINGDLQVISTDHCPFFFKGQKDAGKGNFAKIPNGAPGIETRIPLIYTEGVLKGHFSMNKFVELVSTNPAKLFGMFPEKGTIAVGSDADIVIFDPKKEVVLKAEDLHQNVDYTPFEGFKVKGYPVKTIVNGKIVIDDGNFIGKPGEGKFIKRKPFKIL</sequence>
<dbReference type="Pfam" id="PF01979">
    <property type="entry name" value="Amidohydro_1"/>
    <property type="match status" value="1"/>
</dbReference>
<dbReference type="EMBL" id="DRBC01000142">
    <property type="protein sequence ID" value="HDN84599.1"/>
    <property type="molecule type" value="Genomic_DNA"/>
</dbReference>
<evidence type="ECO:0000256" key="3">
    <source>
        <dbReference type="ARBA" id="ARBA00022723"/>
    </source>
</evidence>
<evidence type="ECO:0000256" key="4">
    <source>
        <dbReference type="ARBA" id="ARBA00022801"/>
    </source>
</evidence>
<evidence type="ECO:0000256" key="2">
    <source>
        <dbReference type="ARBA" id="ARBA00008829"/>
    </source>
</evidence>
<gene>
    <name evidence="8" type="primary">hydA</name>
    <name evidence="8" type="ORF">ENG47_02420</name>
</gene>
<comment type="PTM">
    <text evidence="5">Carbamylation allows a single lysine to coordinate two divalent metal cations.</text>
</comment>
<dbReference type="InterPro" id="IPR050378">
    <property type="entry name" value="Metallo-dep_Hydrolases_sf"/>
</dbReference>
<dbReference type="GO" id="GO:0005829">
    <property type="term" value="C:cytosol"/>
    <property type="evidence" value="ECO:0007669"/>
    <property type="project" value="TreeGrafter"/>
</dbReference>
<evidence type="ECO:0000256" key="1">
    <source>
        <dbReference type="ARBA" id="ARBA00001947"/>
    </source>
</evidence>
<dbReference type="SUPFAM" id="SSF51556">
    <property type="entry name" value="Metallo-dependent hydrolases"/>
    <property type="match status" value="1"/>
</dbReference>
<dbReference type="Gene3D" id="3.20.20.140">
    <property type="entry name" value="Metal-dependent hydrolases"/>
    <property type="match status" value="1"/>
</dbReference>
<evidence type="ECO:0000259" key="7">
    <source>
        <dbReference type="Pfam" id="PF01979"/>
    </source>
</evidence>
<dbReference type="PANTHER" id="PTHR11647">
    <property type="entry name" value="HYDRANTOINASE/DIHYDROPYRIMIDINASE FAMILY MEMBER"/>
    <property type="match status" value="1"/>
</dbReference>
<dbReference type="InterPro" id="IPR011059">
    <property type="entry name" value="Metal-dep_hydrolase_composite"/>
</dbReference>
<proteinExistence type="inferred from homology"/>
<dbReference type="Gene3D" id="2.30.40.10">
    <property type="entry name" value="Urease, subunit C, domain 1"/>
    <property type="match status" value="1"/>
</dbReference>
<feature type="domain" description="Amidohydrolase-related" evidence="7">
    <location>
        <begin position="59"/>
        <end position="446"/>
    </location>
</feature>
<dbReference type="Proteomes" id="UP000885660">
    <property type="component" value="Unassembled WGS sequence"/>
</dbReference>
<dbReference type="InterPro" id="IPR032466">
    <property type="entry name" value="Metal_Hydrolase"/>
</dbReference>
<comment type="cofactor">
    <cofactor evidence="1">
        <name>Zn(2+)</name>
        <dbReference type="ChEBI" id="CHEBI:29105"/>
    </cofactor>
</comment>
<reference evidence="8" key="1">
    <citation type="journal article" date="2020" name="mSystems">
        <title>Genome- and Community-Level Interaction Insights into Carbon Utilization and Element Cycling Functions of Hydrothermarchaeota in Hydrothermal Sediment.</title>
        <authorList>
            <person name="Zhou Z."/>
            <person name="Liu Y."/>
            <person name="Xu W."/>
            <person name="Pan J."/>
            <person name="Luo Z.H."/>
            <person name="Li M."/>
        </authorList>
    </citation>
    <scope>NUCLEOTIDE SEQUENCE [LARGE SCALE GENOMIC DNA]</scope>
    <source>
        <strain evidence="8">HyVt-219</strain>
    </source>
</reference>
<feature type="modified residue" description="N6-carboxylysine" evidence="5">
    <location>
        <position position="159"/>
    </location>
</feature>
<dbReference type="GO" id="GO:0004157">
    <property type="term" value="F:dihydropyrimidinase activity"/>
    <property type="evidence" value="ECO:0007669"/>
    <property type="project" value="UniProtKB-EC"/>
</dbReference>
<organism evidence="8">
    <name type="scientific">Aerophobetes bacterium</name>
    <dbReference type="NCBI Taxonomy" id="2030807"/>
    <lineage>
        <taxon>Bacteria</taxon>
        <taxon>Candidatus Aerophobota</taxon>
    </lineage>
</organism>
<dbReference type="InterPro" id="IPR011778">
    <property type="entry name" value="Hydantoinase/dihydroPyrase"/>
</dbReference>
<comment type="caution">
    <text evidence="8">The sequence shown here is derived from an EMBL/GenBank/DDBJ whole genome shotgun (WGS) entry which is preliminary data.</text>
</comment>
<dbReference type="PANTHER" id="PTHR11647:SF1">
    <property type="entry name" value="COLLAPSIN RESPONSE MEDIATOR PROTEIN"/>
    <property type="match status" value="1"/>
</dbReference>
<keyword evidence="4 8" id="KW-0378">Hydrolase</keyword>
<name>A0A7V0MYV0_UNCAE</name>
<keyword evidence="3" id="KW-0479">Metal-binding</keyword>
<dbReference type="SUPFAM" id="SSF51338">
    <property type="entry name" value="Composite domain of metallo-dependent hydrolases"/>
    <property type="match status" value="2"/>
</dbReference>
<dbReference type="CDD" id="cd01314">
    <property type="entry name" value="D-HYD"/>
    <property type="match status" value="1"/>
</dbReference>
<dbReference type="EC" id="3.5.2.2" evidence="8"/>
<accession>A0A7V0MYV0</accession>